<keyword evidence="3" id="KW-1185">Reference proteome</keyword>
<accession>A0A835INP2</accession>
<dbReference type="Proteomes" id="UP000631114">
    <property type="component" value="Unassembled WGS sequence"/>
</dbReference>
<organism evidence="2 3">
    <name type="scientific">Coptis chinensis</name>
    <dbReference type="NCBI Taxonomy" id="261450"/>
    <lineage>
        <taxon>Eukaryota</taxon>
        <taxon>Viridiplantae</taxon>
        <taxon>Streptophyta</taxon>
        <taxon>Embryophyta</taxon>
        <taxon>Tracheophyta</taxon>
        <taxon>Spermatophyta</taxon>
        <taxon>Magnoliopsida</taxon>
        <taxon>Ranunculales</taxon>
        <taxon>Ranunculaceae</taxon>
        <taxon>Coptidoideae</taxon>
        <taxon>Coptis</taxon>
    </lineage>
</organism>
<proteinExistence type="predicted"/>
<comment type="caution">
    <text evidence="2">The sequence shown here is derived from an EMBL/GenBank/DDBJ whole genome shotgun (WGS) entry which is preliminary data.</text>
</comment>
<evidence type="ECO:0000313" key="3">
    <source>
        <dbReference type="Proteomes" id="UP000631114"/>
    </source>
</evidence>
<feature type="non-terminal residue" evidence="2">
    <location>
        <position position="98"/>
    </location>
</feature>
<feature type="transmembrane region" description="Helical" evidence="1">
    <location>
        <begin position="51"/>
        <end position="74"/>
    </location>
</feature>
<evidence type="ECO:0000313" key="2">
    <source>
        <dbReference type="EMBL" id="KAF9620674.1"/>
    </source>
</evidence>
<protein>
    <submittedName>
        <fullName evidence="2">Uncharacterized protein</fullName>
    </submittedName>
</protein>
<keyword evidence="1" id="KW-1133">Transmembrane helix</keyword>
<name>A0A835INP2_9MAGN</name>
<sequence>MVVFLNSKSGRRGEEQDLIDMRQLIKQGQDLYIRMAASELASKSNSRRERVIMIICIAFVFGMIVLSLGTRCLWKKRRPKGIILAAQTCPENTKKKPQ</sequence>
<keyword evidence="1" id="KW-0472">Membrane</keyword>
<dbReference type="EMBL" id="JADFTS010000002">
    <property type="protein sequence ID" value="KAF9620674.1"/>
    <property type="molecule type" value="Genomic_DNA"/>
</dbReference>
<reference evidence="2 3" key="1">
    <citation type="submission" date="2020-10" db="EMBL/GenBank/DDBJ databases">
        <title>The Coptis chinensis genome and diversification of protoberbering-type alkaloids.</title>
        <authorList>
            <person name="Wang B."/>
            <person name="Shu S."/>
            <person name="Song C."/>
            <person name="Liu Y."/>
        </authorList>
    </citation>
    <scope>NUCLEOTIDE SEQUENCE [LARGE SCALE GENOMIC DNA]</scope>
    <source>
        <strain evidence="2">HL-2020</strain>
        <tissue evidence="2">Leaf</tissue>
    </source>
</reference>
<evidence type="ECO:0000256" key="1">
    <source>
        <dbReference type="SAM" id="Phobius"/>
    </source>
</evidence>
<gene>
    <name evidence="2" type="ORF">IFM89_013974</name>
</gene>
<dbReference type="AlphaFoldDB" id="A0A835INP2"/>
<keyword evidence="1" id="KW-0812">Transmembrane</keyword>